<proteinExistence type="predicted"/>
<keyword evidence="3" id="KW-0460">Magnesium</keyword>
<dbReference type="Gene3D" id="1.50.10.130">
    <property type="entry name" value="Terpene synthase, N-terminal domain"/>
    <property type="match status" value="1"/>
</dbReference>
<dbReference type="InterPro" id="IPR008949">
    <property type="entry name" value="Isoprenoid_synthase_dom_sf"/>
</dbReference>
<dbReference type="Pfam" id="PF03936">
    <property type="entry name" value="Terpene_synth_C"/>
    <property type="match status" value="1"/>
</dbReference>
<dbReference type="GO" id="GO:0010333">
    <property type="term" value="F:terpene synthase activity"/>
    <property type="evidence" value="ECO:0000318"/>
    <property type="project" value="GO_Central"/>
</dbReference>
<dbReference type="PANTHER" id="PTHR31739">
    <property type="entry name" value="ENT-COPALYL DIPHOSPHATE SYNTHASE, CHLOROPLASTIC"/>
    <property type="match status" value="1"/>
</dbReference>
<protein>
    <submittedName>
        <fullName evidence="8">S-linalool synthase-like</fullName>
    </submittedName>
</protein>
<evidence type="ECO:0000256" key="3">
    <source>
        <dbReference type="ARBA" id="ARBA00022842"/>
    </source>
</evidence>
<keyword evidence="2" id="KW-0479">Metal-binding</keyword>
<reference evidence="8" key="1">
    <citation type="submission" date="2025-08" db="UniProtKB">
        <authorList>
            <consortium name="RefSeq"/>
        </authorList>
    </citation>
    <scope>IDENTIFICATION</scope>
    <source>
        <tissue evidence="8">Leaves</tissue>
    </source>
</reference>
<organism evidence="7 8">
    <name type="scientific">Juglans regia</name>
    <name type="common">English walnut</name>
    <dbReference type="NCBI Taxonomy" id="51240"/>
    <lineage>
        <taxon>Eukaryota</taxon>
        <taxon>Viridiplantae</taxon>
        <taxon>Streptophyta</taxon>
        <taxon>Embryophyta</taxon>
        <taxon>Tracheophyta</taxon>
        <taxon>Spermatophyta</taxon>
        <taxon>Magnoliopsida</taxon>
        <taxon>eudicotyledons</taxon>
        <taxon>Gunneridae</taxon>
        <taxon>Pentapetalae</taxon>
        <taxon>rosids</taxon>
        <taxon>fabids</taxon>
        <taxon>Fagales</taxon>
        <taxon>Juglandaceae</taxon>
        <taxon>Juglans</taxon>
    </lineage>
</organism>
<keyword evidence="4" id="KW-0456">Lyase</keyword>
<dbReference type="SFLD" id="SFLDG01014">
    <property type="entry name" value="Terpene_Cyclase_Like_1_N-term"/>
    <property type="match status" value="1"/>
</dbReference>
<dbReference type="Gene3D" id="1.50.10.160">
    <property type="match status" value="1"/>
</dbReference>
<evidence type="ECO:0000256" key="1">
    <source>
        <dbReference type="ARBA" id="ARBA00001946"/>
    </source>
</evidence>
<dbReference type="FunFam" id="1.10.600.10:FF:000036">
    <property type="entry name" value="cis-abienol synthase, chloroplastic"/>
    <property type="match status" value="1"/>
</dbReference>
<feature type="domain" description="Terpene synthase N-terminal" evidence="5">
    <location>
        <begin position="211"/>
        <end position="410"/>
    </location>
</feature>
<keyword evidence="7" id="KW-1185">Reference proteome</keyword>
<dbReference type="InterPro" id="IPR050148">
    <property type="entry name" value="Terpene_synthase-like"/>
</dbReference>
<gene>
    <name evidence="8" type="primary">LOC108980515</name>
</gene>
<evidence type="ECO:0000256" key="4">
    <source>
        <dbReference type="ARBA" id="ARBA00023239"/>
    </source>
</evidence>
<dbReference type="STRING" id="51240.A0A2I4DIM3"/>
<dbReference type="Gene3D" id="1.10.600.10">
    <property type="entry name" value="Farnesyl Diphosphate Synthase"/>
    <property type="match status" value="1"/>
</dbReference>
<dbReference type="SUPFAM" id="SSF48576">
    <property type="entry name" value="Terpenoid synthases"/>
    <property type="match status" value="1"/>
</dbReference>
<dbReference type="Pfam" id="PF01397">
    <property type="entry name" value="Terpene_synth"/>
    <property type="match status" value="1"/>
</dbReference>
<accession>A0A2I4DIM3</accession>
<sequence>MDFSQYSSIQSQVDKIKEKMFSSTCDPYSFISPSAYDTAWLAMIPDPHQPLQPMFKNCLDWVLYNQNEQGFWGECDAHGMPTINCLPSTLACIVALKKWNTGGESIKKGLAFVHANTEKLIREMNKQYCGRWFAIVFPAMVELANTVVGEELVFPDSLIGVVSELFNKRQQILEKEELVDMHQNSPLLAYLEALPTSYDIDKDVILNQLSNDGSLFQSPSAIASAFMATGSKECMAYLVSLVQRYDNGVPRTYPMDEDLINLCMVNQLVRLGIAEHFVLEIEEILEQVYRNYLNQEAWPKSNSDVAAQLLKNSLAFCLLRMHGYSVSSDIFCWFLNHEDIRVQIENNHEYFSSALLNVYRATDLMFSGEDDLQEARSFSKQILEKILSVGTRDQTHLSLPNLRRVIEHELSLPWFARLDHLEHRMWIEENYSNFLWMGNIKAASTERFPCPDHNSELVRLAKQNYELRQSIYQNELEELKRWSKEWGLTDMGFGREKTTYCYFAIAASSSLPYDSNIRMMVAKSAIVITVADDFYDTEGSLIELKGLTNAIQRWDSEGLSGPCKIIFDVLDNLVTEIAAKYMQQEGCDIKHNLEDIWYETFLSWFTESMWSKTGYIPSMDEYLETGMTSIATHTQVLSASCFLDPSLPNSKLRPPQYENITKLLMIIARLLNDTQSYQKEIEEGKANFVSVYLTENPEADIEESIAYVRDILEQKKKEFLKQVLMDGFSDFSKPCKYLHLSCLKVFQMFYNSANRFDSNNIEMLQDINKAIYIPVEVGKEKQPLKPDLKPLKPVPDLYSGATSAKLKINSQYFNRPSSKHWMMRSFTTQQVSWQLASRVRFCFT</sequence>
<dbReference type="GO" id="GO:0000287">
    <property type="term" value="F:magnesium ion binding"/>
    <property type="evidence" value="ECO:0000318"/>
    <property type="project" value="GO_Central"/>
</dbReference>
<dbReference type="KEGG" id="jre:108980515"/>
<comment type="cofactor">
    <cofactor evidence="1">
        <name>Mg(2+)</name>
        <dbReference type="ChEBI" id="CHEBI:18420"/>
    </cofactor>
</comment>
<dbReference type="FunFam" id="1.50.10.130:FF:000002">
    <property type="entry name" value="Ent-copalyl diphosphate synthase, chloroplastic"/>
    <property type="match status" value="1"/>
</dbReference>
<evidence type="ECO:0000256" key="2">
    <source>
        <dbReference type="ARBA" id="ARBA00022723"/>
    </source>
</evidence>
<dbReference type="GO" id="GO:0016102">
    <property type="term" value="P:diterpenoid biosynthetic process"/>
    <property type="evidence" value="ECO:0000318"/>
    <property type="project" value="GO_Central"/>
</dbReference>
<dbReference type="Proteomes" id="UP000235220">
    <property type="component" value="Chromosome 3"/>
</dbReference>
<dbReference type="OrthoDB" id="2343925at2759"/>
<feature type="domain" description="Terpene synthase metal-binding" evidence="6">
    <location>
        <begin position="484"/>
        <end position="718"/>
    </location>
</feature>
<dbReference type="GeneID" id="108980515"/>
<dbReference type="RefSeq" id="XP_018806999.2">
    <property type="nucleotide sequence ID" value="XM_018951454.2"/>
</dbReference>
<evidence type="ECO:0000313" key="8">
    <source>
        <dbReference type="RefSeq" id="XP_018806999.2"/>
    </source>
</evidence>
<dbReference type="InterPro" id="IPR001906">
    <property type="entry name" value="Terpene_synth_N"/>
</dbReference>
<dbReference type="InterPro" id="IPR005630">
    <property type="entry name" value="Terpene_synthase_metal-bd"/>
</dbReference>
<dbReference type="SUPFAM" id="SSF48239">
    <property type="entry name" value="Terpenoid cyclases/Protein prenyltransferases"/>
    <property type="match status" value="2"/>
</dbReference>
<dbReference type="FunCoup" id="A0A2I4DIM3">
    <property type="interactions" value="68"/>
</dbReference>
<evidence type="ECO:0000259" key="5">
    <source>
        <dbReference type="Pfam" id="PF01397"/>
    </source>
</evidence>
<dbReference type="InterPro" id="IPR008930">
    <property type="entry name" value="Terpenoid_cyclase/PrenylTrfase"/>
</dbReference>
<dbReference type="PANTHER" id="PTHR31739:SF25">
    <property type="entry name" value="(E,E)-GERANYLLINALOOL SYNTHASE"/>
    <property type="match status" value="1"/>
</dbReference>
<name>A0A2I4DIM3_JUGRE</name>
<evidence type="ECO:0000259" key="6">
    <source>
        <dbReference type="Pfam" id="PF03936"/>
    </source>
</evidence>
<dbReference type="InterPro" id="IPR036965">
    <property type="entry name" value="Terpene_synth_N_sf"/>
</dbReference>
<dbReference type="Gramene" id="Jr03_06680_p1">
    <property type="protein sequence ID" value="cds.Jr03_06680_p1"/>
    <property type="gene ID" value="Jr03_06680"/>
</dbReference>
<dbReference type="AlphaFoldDB" id="A0A2I4DIM3"/>
<evidence type="ECO:0000313" key="7">
    <source>
        <dbReference type="Proteomes" id="UP000235220"/>
    </source>
</evidence>